<accession>A0A226DTF0</accession>
<gene>
    <name evidence="2" type="ORF">Fcan01_16860</name>
</gene>
<keyword evidence="3" id="KW-1185">Reference proteome</keyword>
<evidence type="ECO:0000313" key="3">
    <source>
        <dbReference type="Proteomes" id="UP000198287"/>
    </source>
</evidence>
<dbReference type="EMBL" id="LNIX01000012">
    <property type="protein sequence ID" value="OXA47991.1"/>
    <property type="molecule type" value="Genomic_DNA"/>
</dbReference>
<protein>
    <submittedName>
        <fullName evidence="2">Uncharacterized protein</fullName>
    </submittedName>
</protein>
<dbReference type="Proteomes" id="UP000198287">
    <property type="component" value="Unassembled WGS sequence"/>
</dbReference>
<dbReference type="AlphaFoldDB" id="A0A226DTF0"/>
<keyword evidence="1" id="KW-0472">Membrane</keyword>
<keyword evidence="1" id="KW-1133">Transmembrane helix</keyword>
<keyword evidence="1" id="KW-0812">Transmembrane</keyword>
<feature type="transmembrane region" description="Helical" evidence="1">
    <location>
        <begin position="54"/>
        <end position="75"/>
    </location>
</feature>
<evidence type="ECO:0000256" key="1">
    <source>
        <dbReference type="SAM" id="Phobius"/>
    </source>
</evidence>
<evidence type="ECO:0000313" key="2">
    <source>
        <dbReference type="EMBL" id="OXA47991.1"/>
    </source>
</evidence>
<organism evidence="2 3">
    <name type="scientific">Folsomia candida</name>
    <name type="common">Springtail</name>
    <dbReference type="NCBI Taxonomy" id="158441"/>
    <lineage>
        <taxon>Eukaryota</taxon>
        <taxon>Metazoa</taxon>
        <taxon>Ecdysozoa</taxon>
        <taxon>Arthropoda</taxon>
        <taxon>Hexapoda</taxon>
        <taxon>Collembola</taxon>
        <taxon>Entomobryomorpha</taxon>
        <taxon>Isotomoidea</taxon>
        <taxon>Isotomidae</taxon>
        <taxon>Proisotominae</taxon>
        <taxon>Folsomia</taxon>
    </lineage>
</organism>
<feature type="transmembrane region" description="Helical" evidence="1">
    <location>
        <begin position="87"/>
        <end position="113"/>
    </location>
</feature>
<proteinExistence type="predicted"/>
<comment type="caution">
    <text evidence="2">The sequence shown here is derived from an EMBL/GenBank/DDBJ whole genome shotgun (WGS) entry which is preliminary data.</text>
</comment>
<sequence length="150" mass="17372">MNRLKMRLSQLAPTLTAYDALQRFTIFSGSLYPQYFEWDRSSWKAHPTSKIKLIPWYAMSILLSGFHMFSLFIVLREILAYEKDPDFNIQIGIFLMLNICVCSLDMVIIAIAVGKVDEVCFVFGNLQGLKKIVMKHGKVCFFGRKGKMMW</sequence>
<reference evidence="2 3" key="1">
    <citation type="submission" date="2015-12" db="EMBL/GenBank/DDBJ databases">
        <title>The genome of Folsomia candida.</title>
        <authorList>
            <person name="Faddeeva A."/>
            <person name="Derks M.F."/>
            <person name="Anvar Y."/>
            <person name="Smit S."/>
            <person name="Van Straalen N."/>
            <person name="Roelofs D."/>
        </authorList>
    </citation>
    <scope>NUCLEOTIDE SEQUENCE [LARGE SCALE GENOMIC DNA]</scope>
    <source>
        <strain evidence="2 3">VU population</strain>
        <tissue evidence="2">Whole body</tissue>
    </source>
</reference>
<name>A0A226DTF0_FOLCA</name>